<keyword evidence="9 14" id="KW-0560">Oxidoreductase</keyword>
<keyword evidence="8" id="KW-0223">Dioxygenase</keyword>
<comment type="caution">
    <text evidence="14">The sequence shown here is derived from an EMBL/GenBank/DDBJ whole genome shotgun (WGS) entry which is preliminary data.</text>
</comment>
<dbReference type="GO" id="GO:0016491">
    <property type="term" value="F:oxidoreductase activity"/>
    <property type="evidence" value="ECO:0007669"/>
    <property type="project" value="UniProtKB-KW"/>
</dbReference>
<evidence type="ECO:0000256" key="9">
    <source>
        <dbReference type="ARBA" id="ARBA00023002"/>
    </source>
</evidence>
<dbReference type="Gene3D" id="2.60.120.10">
    <property type="entry name" value="Jelly Rolls"/>
    <property type="match status" value="1"/>
</dbReference>
<evidence type="ECO:0000256" key="4">
    <source>
        <dbReference type="ARBA" id="ARBA00007851"/>
    </source>
</evidence>
<evidence type="ECO:0000256" key="3">
    <source>
        <dbReference type="ARBA" id="ARBA00005181"/>
    </source>
</evidence>
<dbReference type="PANTHER" id="PTHR20883:SF48">
    <property type="entry name" value="ECTOINE DIOXYGENASE"/>
    <property type="match status" value="1"/>
</dbReference>
<sequence length="414" mass="46764">MIVKQLEDVVGTEHDVDTATWFSRRLLLRRDGAGFSLHDTTMKPGTETEMWYKNHVEAVYCIEGEGELEVLDENRTYPVKPGTLYVLDGHEKHKLRSKTALRVVCVFNPPCAGTETHDADGSYALGEPDAYPSRVGPEPVLLERDDPVVYDKVVRQPFVNAAQLDDYEKDGYLFLENFFSAEEVETMRAELKRVWREAADDERPEVIREPDSNAVRSVFAVHRDSPVFRQTAAHERLTAIVRQILGSSFYVHQSRINFKPGFTGKDFYWHSDFETWHVEDGMPRMRALSCSIALEDNYAFNGPLMVIPGSHRRFVSCVGRTPEGHYLDSLRKQQYGVPDPDSLSRLAAEGGIVAPVGKAGSVLLFDCNVMHGSSSNISPYPRSNVFLVFNSTENRLVEPYSGQAPRPDYIAVRE</sequence>
<comment type="pathway">
    <text evidence="3 13">Amine and polyamine biosynthesis; ectoine biosynthesis; L-ectoine from L-aspartate 4-semialdehyde: step 3/3.</text>
</comment>
<comment type="catalytic activity">
    <reaction evidence="12">
        <text>L-ectoine + 2-oxoglutarate + O2 = 5-hydroxyectoine + succinate + CO2</text>
        <dbReference type="Rhea" id="RHEA:45740"/>
        <dbReference type="ChEBI" id="CHEBI:15379"/>
        <dbReference type="ChEBI" id="CHEBI:16526"/>
        <dbReference type="ChEBI" id="CHEBI:16810"/>
        <dbReference type="ChEBI" id="CHEBI:30031"/>
        <dbReference type="ChEBI" id="CHEBI:58515"/>
        <dbReference type="ChEBI" id="CHEBI:85413"/>
        <dbReference type="EC" id="1.14.11.55"/>
    </reaction>
</comment>
<name>A0ABV5VU43_9BACL</name>
<protein>
    <recommendedName>
        <fullName evidence="13">L-ectoine synthase</fullName>
        <ecNumber evidence="13">4.2.1.108</ecNumber>
    </recommendedName>
    <alternativeName>
        <fullName evidence="13">N-acetyldiaminobutyrate dehydratase</fullName>
    </alternativeName>
</protein>
<evidence type="ECO:0000256" key="10">
    <source>
        <dbReference type="ARBA" id="ARBA00023004"/>
    </source>
</evidence>
<evidence type="ECO:0000256" key="13">
    <source>
        <dbReference type="HAMAP-Rule" id="MF_01255"/>
    </source>
</evidence>
<evidence type="ECO:0000256" key="11">
    <source>
        <dbReference type="ARBA" id="ARBA00048714"/>
    </source>
</evidence>
<dbReference type="Pfam" id="PF05721">
    <property type="entry name" value="PhyH"/>
    <property type="match status" value="1"/>
</dbReference>
<dbReference type="Gene3D" id="2.60.120.620">
    <property type="entry name" value="q2cbj1_9rhob like domain"/>
    <property type="match status" value="1"/>
</dbReference>
<evidence type="ECO:0000256" key="1">
    <source>
        <dbReference type="ARBA" id="ARBA00001954"/>
    </source>
</evidence>
<keyword evidence="10" id="KW-0408">Iron</keyword>
<comment type="function">
    <text evidence="2">Involved in the biosynthesis of 5-hydroxyectoine, called compatible solute, which helps organisms to survive extreme osmotic stress by acting as a highly soluble organic osmolyte. Catalyzes the 2-oxoglutarate-dependent selective hydroxylation of L-ectoine to yield (4S,5S)-5-hydroxyectoine.</text>
</comment>
<dbReference type="Pfam" id="PF06339">
    <property type="entry name" value="Ectoine_synth"/>
    <property type="match status" value="1"/>
</dbReference>
<dbReference type="SUPFAM" id="SSF51182">
    <property type="entry name" value="RmlC-like cupins"/>
    <property type="match status" value="1"/>
</dbReference>
<dbReference type="HAMAP" id="MF_01255">
    <property type="entry name" value="Ectoine_synth"/>
    <property type="match status" value="1"/>
</dbReference>
<dbReference type="InterPro" id="IPR010462">
    <property type="entry name" value="Ectoine_synth"/>
</dbReference>
<dbReference type="SUPFAM" id="SSF51197">
    <property type="entry name" value="Clavaminate synthase-like"/>
    <property type="match status" value="1"/>
</dbReference>
<gene>
    <name evidence="14" type="primary">thpD</name>
    <name evidence="13" type="synonym">ectC</name>
    <name evidence="14" type="ORF">ACFFNY_09530</name>
</gene>
<organism evidence="14 15">
    <name type="scientific">Paenibacillus hodogayensis</name>
    <dbReference type="NCBI Taxonomy" id="279208"/>
    <lineage>
        <taxon>Bacteria</taxon>
        <taxon>Bacillati</taxon>
        <taxon>Bacillota</taxon>
        <taxon>Bacilli</taxon>
        <taxon>Bacillales</taxon>
        <taxon>Paenibacillaceae</taxon>
        <taxon>Paenibacillus</taxon>
    </lineage>
</organism>
<comment type="subunit">
    <text evidence="6">Homodimer.</text>
</comment>
<dbReference type="EMBL" id="JBHMAG010000007">
    <property type="protein sequence ID" value="MFB9751812.1"/>
    <property type="molecule type" value="Genomic_DNA"/>
</dbReference>
<proteinExistence type="inferred from homology"/>
<evidence type="ECO:0000256" key="8">
    <source>
        <dbReference type="ARBA" id="ARBA00022964"/>
    </source>
</evidence>
<dbReference type="InterPro" id="IPR014710">
    <property type="entry name" value="RmlC-like_jellyroll"/>
</dbReference>
<evidence type="ECO:0000313" key="15">
    <source>
        <dbReference type="Proteomes" id="UP001589619"/>
    </source>
</evidence>
<dbReference type="NCBIfam" id="NF009806">
    <property type="entry name" value="PRK13290.1"/>
    <property type="match status" value="1"/>
</dbReference>
<dbReference type="InterPro" id="IPR011051">
    <property type="entry name" value="RmlC_Cupin_sf"/>
</dbReference>
<comment type="similarity">
    <text evidence="4">Belongs to the PhyH family. EctD subfamily.</text>
</comment>
<evidence type="ECO:0000256" key="7">
    <source>
        <dbReference type="ARBA" id="ARBA00022723"/>
    </source>
</evidence>
<comment type="function">
    <text evidence="13">Catalyzes the circularization of gamma-N-acetyl-alpha,gamma-diaminobutyric acid (ADABA) to ectoine (1,4,5,6-tetrahydro-2-methyl-4-pyrimidine carboxylic acid), which is an excellent osmoprotectant.</text>
</comment>
<reference evidence="14 15" key="1">
    <citation type="submission" date="2024-09" db="EMBL/GenBank/DDBJ databases">
        <authorList>
            <person name="Sun Q."/>
            <person name="Mori K."/>
        </authorList>
    </citation>
    <scope>NUCLEOTIDE SEQUENCE [LARGE SCALE GENOMIC DNA]</scope>
    <source>
        <strain evidence="14 15">JCM 12520</strain>
    </source>
</reference>
<comment type="similarity">
    <text evidence="5 13">Belongs to the ectoine synthase family.</text>
</comment>
<keyword evidence="15" id="KW-1185">Reference proteome</keyword>
<keyword evidence="13" id="KW-0456">Lyase</keyword>
<dbReference type="CDD" id="cd06978">
    <property type="entry name" value="cupin_EctC"/>
    <property type="match status" value="1"/>
</dbReference>
<accession>A0ABV5VU43</accession>
<evidence type="ECO:0000256" key="12">
    <source>
        <dbReference type="ARBA" id="ARBA00049228"/>
    </source>
</evidence>
<evidence type="ECO:0000256" key="5">
    <source>
        <dbReference type="ARBA" id="ARBA00009637"/>
    </source>
</evidence>
<dbReference type="InterPro" id="IPR012774">
    <property type="entry name" value="EctD"/>
</dbReference>
<evidence type="ECO:0000313" key="14">
    <source>
        <dbReference type="EMBL" id="MFB9751812.1"/>
    </source>
</evidence>
<dbReference type="Proteomes" id="UP001589619">
    <property type="component" value="Unassembled WGS sequence"/>
</dbReference>
<comment type="cofactor">
    <cofactor evidence="1">
        <name>Fe(2+)</name>
        <dbReference type="ChEBI" id="CHEBI:29033"/>
    </cofactor>
</comment>
<dbReference type="EC" id="4.2.1.108" evidence="13"/>
<dbReference type="PANTHER" id="PTHR20883">
    <property type="entry name" value="PHYTANOYL-COA DIOXYGENASE DOMAIN CONTAINING 1"/>
    <property type="match status" value="1"/>
</dbReference>
<comment type="catalytic activity">
    <reaction evidence="11 13">
        <text>(2S)-4-acetamido-2-aminobutanoate = L-ectoine + H2O</text>
        <dbReference type="Rhea" id="RHEA:17281"/>
        <dbReference type="ChEBI" id="CHEBI:15377"/>
        <dbReference type="ChEBI" id="CHEBI:58515"/>
        <dbReference type="ChEBI" id="CHEBI:58929"/>
        <dbReference type="EC" id="4.2.1.108"/>
    </reaction>
</comment>
<dbReference type="RefSeq" id="WP_344912702.1">
    <property type="nucleotide sequence ID" value="NZ_BAAAYO010000010.1"/>
</dbReference>
<dbReference type="InterPro" id="IPR008775">
    <property type="entry name" value="Phytyl_CoA_dOase-like"/>
</dbReference>
<evidence type="ECO:0000256" key="2">
    <source>
        <dbReference type="ARBA" id="ARBA00004063"/>
    </source>
</evidence>
<keyword evidence="7" id="KW-0479">Metal-binding</keyword>
<dbReference type="NCBIfam" id="TIGR02408">
    <property type="entry name" value="ectoine_ThpD"/>
    <property type="match status" value="1"/>
</dbReference>
<evidence type="ECO:0000256" key="6">
    <source>
        <dbReference type="ARBA" id="ARBA00011738"/>
    </source>
</evidence>